<reference evidence="1" key="1">
    <citation type="journal article" date="2019" name="bioRxiv">
        <title>The Genome of the Zebra Mussel, Dreissena polymorpha: A Resource for Invasive Species Research.</title>
        <authorList>
            <person name="McCartney M.A."/>
            <person name="Auch B."/>
            <person name="Kono T."/>
            <person name="Mallez S."/>
            <person name="Zhang Y."/>
            <person name="Obille A."/>
            <person name="Becker A."/>
            <person name="Abrahante J.E."/>
            <person name="Garbe J."/>
            <person name="Badalamenti J.P."/>
            <person name="Herman A."/>
            <person name="Mangelson H."/>
            <person name="Liachko I."/>
            <person name="Sullivan S."/>
            <person name="Sone E.D."/>
            <person name="Koren S."/>
            <person name="Silverstein K.A.T."/>
            <person name="Beckman K.B."/>
            <person name="Gohl D.M."/>
        </authorList>
    </citation>
    <scope>NUCLEOTIDE SEQUENCE</scope>
    <source>
        <strain evidence="1">Duluth1</strain>
        <tissue evidence="1">Whole animal</tissue>
    </source>
</reference>
<dbReference type="Proteomes" id="UP000828390">
    <property type="component" value="Unassembled WGS sequence"/>
</dbReference>
<organism evidence="1 2">
    <name type="scientific">Dreissena polymorpha</name>
    <name type="common">Zebra mussel</name>
    <name type="synonym">Mytilus polymorpha</name>
    <dbReference type="NCBI Taxonomy" id="45954"/>
    <lineage>
        <taxon>Eukaryota</taxon>
        <taxon>Metazoa</taxon>
        <taxon>Spiralia</taxon>
        <taxon>Lophotrochozoa</taxon>
        <taxon>Mollusca</taxon>
        <taxon>Bivalvia</taxon>
        <taxon>Autobranchia</taxon>
        <taxon>Heteroconchia</taxon>
        <taxon>Euheterodonta</taxon>
        <taxon>Imparidentia</taxon>
        <taxon>Neoheterodontei</taxon>
        <taxon>Myida</taxon>
        <taxon>Dreissenoidea</taxon>
        <taxon>Dreissenidae</taxon>
        <taxon>Dreissena</taxon>
    </lineage>
</organism>
<proteinExistence type="predicted"/>
<protein>
    <submittedName>
        <fullName evidence="1">Uncharacterized protein</fullName>
    </submittedName>
</protein>
<evidence type="ECO:0000313" key="2">
    <source>
        <dbReference type="Proteomes" id="UP000828390"/>
    </source>
</evidence>
<accession>A0A9D4MDN3</accession>
<keyword evidence="2" id="KW-1185">Reference proteome</keyword>
<reference evidence="1" key="2">
    <citation type="submission" date="2020-11" db="EMBL/GenBank/DDBJ databases">
        <authorList>
            <person name="McCartney M.A."/>
            <person name="Auch B."/>
            <person name="Kono T."/>
            <person name="Mallez S."/>
            <person name="Becker A."/>
            <person name="Gohl D.M."/>
            <person name="Silverstein K.A.T."/>
            <person name="Koren S."/>
            <person name="Bechman K.B."/>
            <person name="Herman A."/>
            <person name="Abrahante J.E."/>
            <person name="Garbe J."/>
        </authorList>
    </citation>
    <scope>NUCLEOTIDE SEQUENCE</scope>
    <source>
        <strain evidence="1">Duluth1</strain>
        <tissue evidence="1">Whole animal</tissue>
    </source>
</reference>
<sequence length="56" mass="6158">MGWTRQQAGISVNVCALGHARERSTSRPSDEKLDRLCEKVDVTPNGCVTSRSPQKT</sequence>
<name>A0A9D4MDN3_DREPO</name>
<gene>
    <name evidence="1" type="ORF">DPMN_036481</name>
</gene>
<comment type="caution">
    <text evidence="1">The sequence shown here is derived from an EMBL/GenBank/DDBJ whole genome shotgun (WGS) entry which is preliminary data.</text>
</comment>
<evidence type="ECO:0000313" key="1">
    <source>
        <dbReference type="EMBL" id="KAH3873251.1"/>
    </source>
</evidence>
<dbReference type="EMBL" id="JAIWYP010000002">
    <property type="protein sequence ID" value="KAH3873251.1"/>
    <property type="molecule type" value="Genomic_DNA"/>
</dbReference>
<dbReference type="AlphaFoldDB" id="A0A9D4MDN3"/>